<organism evidence="1 2">
    <name type="scientific">Necator americanus</name>
    <name type="common">Human hookworm</name>
    <dbReference type="NCBI Taxonomy" id="51031"/>
    <lineage>
        <taxon>Eukaryota</taxon>
        <taxon>Metazoa</taxon>
        <taxon>Ecdysozoa</taxon>
        <taxon>Nematoda</taxon>
        <taxon>Chromadorea</taxon>
        <taxon>Rhabditida</taxon>
        <taxon>Rhabditina</taxon>
        <taxon>Rhabditomorpha</taxon>
        <taxon>Strongyloidea</taxon>
        <taxon>Ancylostomatidae</taxon>
        <taxon>Bunostominae</taxon>
        <taxon>Necator</taxon>
    </lineage>
</organism>
<accession>W2STY6</accession>
<dbReference type="OrthoDB" id="65481at2759"/>
<protein>
    <submittedName>
        <fullName evidence="1">Uncharacterized protein</fullName>
    </submittedName>
</protein>
<dbReference type="KEGG" id="nai:NECAME_18456"/>
<gene>
    <name evidence="1" type="ORF">NECAME_18456</name>
</gene>
<dbReference type="AlphaFoldDB" id="W2STY6"/>
<reference evidence="2" key="1">
    <citation type="journal article" date="2014" name="Nat. Genet.">
        <title>Genome of the human hookworm Necator americanus.</title>
        <authorList>
            <person name="Tang Y.T."/>
            <person name="Gao X."/>
            <person name="Rosa B.A."/>
            <person name="Abubucker S."/>
            <person name="Hallsworth-Pepin K."/>
            <person name="Martin J."/>
            <person name="Tyagi R."/>
            <person name="Heizer E."/>
            <person name="Zhang X."/>
            <person name="Bhonagiri-Palsikar V."/>
            <person name="Minx P."/>
            <person name="Warren W.C."/>
            <person name="Wang Q."/>
            <person name="Zhan B."/>
            <person name="Hotez P.J."/>
            <person name="Sternberg P.W."/>
            <person name="Dougall A."/>
            <person name="Gaze S.T."/>
            <person name="Mulvenna J."/>
            <person name="Sotillo J."/>
            <person name="Ranganathan S."/>
            <person name="Rabelo E.M."/>
            <person name="Wilson R.K."/>
            <person name="Felgner P.L."/>
            <person name="Bethony J."/>
            <person name="Hawdon J.M."/>
            <person name="Gasser R.B."/>
            <person name="Loukas A."/>
            <person name="Mitreva M."/>
        </authorList>
    </citation>
    <scope>NUCLEOTIDE SEQUENCE [LARGE SCALE GENOMIC DNA]</scope>
</reference>
<dbReference type="EMBL" id="KI661471">
    <property type="protein sequence ID" value="ETN73214.1"/>
    <property type="molecule type" value="Genomic_DNA"/>
</dbReference>
<evidence type="ECO:0000313" key="1">
    <source>
        <dbReference type="EMBL" id="ETN73214.1"/>
    </source>
</evidence>
<sequence length="60" mass="6716">MSNETSLTLTVSPGVEYTASVRVCWNSVCSAFLNVINTAFIPFKCEYKSMPMSFKPRVTM</sequence>
<keyword evidence="2" id="KW-1185">Reference proteome</keyword>
<dbReference type="Proteomes" id="UP000053676">
    <property type="component" value="Unassembled WGS sequence"/>
</dbReference>
<name>W2STY6_NECAM</name>
<evidence type="ECO:0000313" key="2">
    <source>
        <dbReference type="Proteomes" id="UP000053676"/>
    </source>
</evidence>
<proteinExistence type="predicted"/>